<protein>
    <submittedName>
        <fullName evidence="1">Uncharacterized protein</fullName>
    </submittedName>
</protein>
<dbReference type="EMBL" id="OY731404">
    <property type="protein sequence ID" value="CAJ1969873.1"/>
    <property type="molecule type" value="Genomic_DNA"/>
</dbReference>
<evidence type="ECO:0000313" key="2">
    <source>
        <dbReference type="Proteomes" id="UP001189624"/>
    </source>
</evidence>
<dbReference type="Gramene" id="rna-AYBTSS11_LOCUS22490">
    <property type="protein sequence ID" value="CAJ1969873.1"/>
    <property type="gene ID" value="gene-AYBTSS11_LOCUS22490"/>
</dbReference>
<accession>A0AA86VMN9</accession>
<proteinExistence type="predicted"/>
<dbReference type="AlphaFoldDB" id="A0AA86VMN9"/>
<name>A0AA86VMN9_9FABA</name>
<gene>
    <name evidence="1" type="ORF">AYBTSS11_LOCUS22490</name>
</gene>
<evidence type="ECO:0000313" key="1">
    <source>
        <dbReference type="EMBL" id="CAJ1969873.1"/>
    </source>
</evidence>
<keyword evidence="2" id="KW-1185">Reference proteome</keyword>
<reference evidence="1" key="1">
    <citation type="submission" date="2023-10" db="EMBL/GenBank/DDBJ databases">
        <authorList>
            <person name="Domelevo Entfellner J.-B."/>
        </authorList>
    </citation>
    <scope>NUCLEOTIDE SEQUENCE</scope>
</reference>
<sequence>MTCSVLLVEIINGMEETMAWDSSFTRWPDAVPMAGSMFPLGYCLIGAAIIGKVGPCAATAYLNTYPLHYVQQPFDFLPRIPLMVIHCGYLSKGFSAKTEGNSVGCTCLVDEISRGDGDPCVV</sequence>
<dbReference type="Proteomes" id="UP001189624">
    <property type="component" value="Chromosome 7"/>
</dbReference>
<organism evidence="1 2">
    <name type="scientific">Sphenostylis stenocarpa</name>
    <dbReference type="NCBI Taxonomy" id="92480"/>
    <lineage>
        <taxon>Eukaryota</taxon>
        <taxon>Viridiplantae</taxon>
        <taxon>Streptophyta</taxon>
        <taxon>Embryophyta</taxon>
        <taxon>Tracheophyta</taxon>
        <taxon>Spermatophyta</taxon>
        <taxon>Magnoliopsida</taxon>
        <taxon>eudicotyledons</taxon>
        <taxon>Gunneridae</taxon>
        <taxon>Pentapetalae</taxon>
        <taxon>rosids</taxon>
        <taxon>fabids</taxon>
        <taxon>Fabales</taxon>
        <taxon>Fabaceae</taxon>
        <taxon>Papilionoideae</taxon>
        <taxon>50 kb inversion clade</taxon>
        <taxon>NPAAA clade</taxon>
        <taxon>indigoferoid/millettioid clade</taxon>
        <taxon>Phaseoleae</taxon>
        <taxon>Sphenostylis</taxon>
    </lineage>
</organism>